<evidence type="ECO:0000256" key="2">
    <source>
        <dbReference type="SAM" id="SignalP"/>
    </source>
</evidence>
<evidence type="ECO:0000313" key="3">
    <source>
        <dbReference type="EMBL" id="MFC7298942.1"/>
    </source>
</evidence>
<sequence>MRIKLNHSHVYSSSLLLAAGVVITAAIALPVNAAEPSSSKAANRTPDKTAKISATNSTASQAAWGTYQKPFAATSPWNSRPVAPTFADFVIPKSTYSPGVAGGEWSTGVFLANAGDAPMTVTGLPKTKGLWDPDAEAFHDVTVPRWPSNVVAASASDGHADIVDPVTGIVHSFWQLKKVDGKWVAAQYAWTRIDGRGWGDPAHYFQGSRAAGVPTAAGLIRKHEVNDGDTMYRHALAMSLTFNALSPNPTYIFPATSADTNAAKENSGKIPEGALLMLPASYDTQKIVNPDLRKVAETLKTYGAYVVDRNFGTPFFIYVENGAGFDLHKGGWNKTVADDLERMRVALRQVVNVQSWVDGNEKPVVQEKKLNLLSMRGPWQLQAGTVAGNFDTWQQAVVFPATSTRITQVNYSSRGLHPLAWIGPEVGKMYRVTAQTTGDAKLRLQVREPSGTPLYFDSTELANGESKTFKWPSKTAVIAVHAISGVGGPSTVRGDLLLQD</sequence>
<proteinExistence type="predicted"/>
<reference evidence="4" key="1">
    <citation type="journal article" date="2019" name="Int. J. Syst. Evol. Microbiol.">
        <title>The Global Catalogue of Microorganisms (GCM) 10K type strain sequencing project: providing services to taxonomists for standard genome sequencing and annotation.</title>
        <authorList>
            <consortium name="The Broad Institute Genomics Platform"/>
            <consortium name="The Broad Institute Genome Sequencing Center for Infectious Disease"/>
            <person name="Wu L."/>
            <person name="Ma J."/>
        </authorList>
    </citation>
    <scope>NUCLEOTIDE SEQUENCE [LARGE SCALE GENOMIC DNA]</scope>
    <source>
        <strain evidence="4">CCUG 36956</strain>
    </source>
</reference>
<dbReference type="EMBL" id="JBHTCC010000002">
    <property type="protein sequence ID" value="MFC7298942.1"/>
    <property type="molecule type" value="Genomic_DNA"/>
</dbReference>
<feature type="chain" id="PRO_5047343758" evidence="2">
    <location>
        <begin position="34"/>
        <end position="500"/>
    </location>
</feature>
<keyword evidence="4" id="KW-1185">Reference proteome</keyword>
<comment type="caution">
    <text evidence="3">The sequence shown here is derived from an EMBL/GenBank/DDBJ whole genome shotgun (WGS) entry which is preliminary data.</text>
</comment>
<name>A0ABW2J6G5_9BURK</name>
<organism evidence="3 4">
    <name type="scientific">Herminiimonas aquatilis</name>
    <dbReference type="NCBI Taxonomy" id="345342"/>
    <lineage>
        <taxon>Bacteria</taxon>
        <taxon>Pseudomonadati</taxon>
        <taxon>Pseudomonadota</taxon>
        <taxon>Betaproteobacteria</taxon>
        <taxon>Burkholderiales</taxon>
        <taxon>Oxalobacteraceae</taxon>
        <taxon>Herminiimonas</taxon>
    </lineage>
</organism>
<evidence type="ECO:0000313" key="4">
    <source>
        <dbReference type="Proteomes" id="UP001596379"/>
    </source>
</evidence>
<dbReference type="Proteomes" id="UP001596379">
    <property type="component" value="Unassembled WGS sequence"/>
</dbReference>
<dbReference type="RefSeq" id="WP_382234524.1">
    <property type="nucleotide sequence ID" value="NZ_JBHTCC010000002.1"/>
</dbReference>
<protein>
    <submittedName>
        <fullName evidence="3">Atrophin-1 multi-domain protein</fullName>
    </submittedName>
</protein>
<accession>A0ABW2J6G5</accession>
<keyword evidence="2" id="KW-0732">Signal</keyword>
<feature type="region of interest" description="Disordered" evidence="1">
    <location>
        <begin position="35"/>
        <end position="56"/>
    </location>
</feature>
<feature type="signal peptide" evidence="2">
    <location>
        <begin position="1"/>
        <end position="33"/>
    </location>
</feature>
<evidence type="ECO:0000256" key="1">
    <source>
        <dbReference type="SAM" id="MobiDB-lite"/>
    </source>
</evidence>
<gene>
    <name evidence="3" type="ORF">ACFQO0_10905</name>
</gene>